<dbReference type="Proteomes" id="UP000076532">
    <property type="component" value="Unassembled WGS sequence"/>
</dbReference>
<accession>A0A167WH31</accession>
<protein>
    <submittedName>
        <fullName evidence="2">Uncharacterized protein</fullName>
    </submittedName>
</protein>
<proteinExistence type="predicted"/>
<reference evidence="2 3" key="1">
    <citation type="journal article" date="2016" name="Mol. Biol. Evol.">
        <title>Comparative Genomics of Early-Diverging Mushroom-Forming Fungi Provides Insights into the Origins of Lignocellulose Decay Capabilities.</title>
        <authorList>
            <person name="Nagy L.G."/>
            <person name="Riley R."/>
            <person name="Tritt A."/>
            <person name="Adam C."/>
            <person name="Daum C."/>
            <person name="Floudas D."/>
            <person name="Sun H."/>
            <person name="Yadav J.S."/>
            <person name="Pangilinan J."/>
            <person name="Larsson K.H."/>
            <person name="Matsuura K."/>
            <person name="Barry K."/>
            <person name="Labutti K."/>
            <person name="Kuo R."/>
            <person name="Ohm R.A."/>
            <person name="Bhattacharya S.S."/>
            <person name="Shirouzu T."/>
            <person name="Yoshinaga Y."/>
            <person name="Martin F.M."/>
            <person name="Grigoriev I.V."/>
            <person name="Hibbett D.S."/>
        </authorList>
    </citation>
    <scope>NUCLEOTIDE SEQUENCE [LARGE SCALE GENOMIC DNA]</scope>
    <source>
        <strain evidence="2 3">CBS 109695</strain>
    </source>
</reference>
<name>A0A167WH31_9AGAM</name>
<keyword evidence="3" id="KW-1185">Reference proteome</keyword>
<sequence>MQLFKSTLFAALAFVAFAAAAPSTLEIRDNMDQCIMGGDCSAPDSVCCPGYDCVTNSSGQSACLYN</sequence>
<dbReference type="EMBL" id="KV417804">
    <property type="protein sequence ID" value="KZP06092.1"/>
    <property type="molecule type" value="Genomic_DNA"/>
</dbReference>
<feature type="signal peptide" evidence="1">
    <location>
        <begin position="1"/>
        <end position="20"/>
    </location>
</feature>
<evidence type="ECO:0000313" key="3">
    <source>
        <dbReference type="Proteomes" id="UP000076532"/>
    </source>
</evidence>
<keyword evidence="1" id="KW-0732">Signal</keyword>
<dbReference type="AlphaFoldDB" id="A0A167WH31"/>
<feature type="chain" id="PRO_5007893945" evidence="1">
    <location>
        <begin position="21"/>
        <end position="66"/>
    </location>
</feature>
<evidence type="ECO:0000313" key="2">
    <source>
        <dbReference type="EMBL" id="KZP06092.1"/>
    </source>
</evidence>
<organism evidence="2 3">
    <name type="scientific">Athelia psychrophila</name>
    <dbReference type="NCBI Taxonomy" id="1759441"/>
    <lineage>
        <taxon>Eukaryota</taxon>
        <taxon>Fungi</taxon>
        <taxon>Dikarya</taxon>
        <taxon>Basidiomycota</taxon>
        <taxon>Agaricomycotina</taxon>
        <taxon>Agaricomycetes</taxon>
        <taxon>Agaricomycetidae</taxon>
        <taxon>Atheliales</taxon>
        <taxon>Atheliaceae</taxon>
        <taxon>Athelia</taxon>
    </lineage>
</organism>
<gene>
    <name evidence="2" type="ORF">FIBSPDRAFT_330936</name>
</gene>
<evidence type="ECO:0000256" key="1">
    <source>
        <dbReference type="SAM" id="SignalP"/>
    </source>
</evidence>